<dbReference type="Proteomes" id="UP000683925">
    <property type="component" value="Unassembled WGS sequence"/>
</dbReference>
<sequence length="44" mass="5174">MMSELACSEELPPEPILPPEGLRQAQNEHDDMREVDQNRKRVRK</sequence>
<keyword evidence="3" id="KW-1185">Reference proteome</keyword>
<feature type="compositionally biased region" description="Basic and acidic residues" evidence="1">
    <location>
        <begin position="26"/>
        <end position="44"/>
    </location>
</feature>
<name>A0A8S1X4H5_PAROT</name>
<dbReference type="EMBL" id="CAJJDP010000109">
    <property type="protein sequence ID" value="CAD8195690.1"/>
    <property type="molecule type" value="Genomic_DNA"/>
</dbReference>
<feature type="region of interest" description="Disordered" evidence="1">
    <location>
        <begin position="1"/>
        <end position="44"/>
    </location>
</feature>
<dbReference type="AlphaFoldDB" id="A0A8S1X4H5"/>
<evidence type="ECO:0000313" key="3">
    <source>
        <dbReference type="Proteomes" id="UP000683925"/>
    </source>
</evidence>
<comment type="caution">
    <text evidence="2">The sequence shown here is derived from an EMBL/GenBank/DDBJ whole genome shotgun (WGS) entry which is preliminary data.</text>
</comment>
<evidence type="ECO:0000313" key="2">
    <source>
        <dbReference type="EMBL" id="CAD8195690.1"/>
    </source>
</evidence>
<protein>
    <submittedName>
        <fullName evidence="2">Uncharacterized protein</fullName>
    </submittedName>
</protein>
<reference evidence="2" key="1">
    <citation type="submission" date="2021-01" db="EMBL/GenBank/DDBJ databases">
        <authorList>
            <consortium name="Genoscope - CEA"/>
            <person name="William W."/>
        </authorList>
    </citation>
    <scope>NUCLEOTIDE SEQUENCE</scope>
</reference>
<evidence type="ECO:0000256" key="1">
    <source>
        <dbReference type="SAM" id="MobiDB-lite"/>
    </source>
</evidence>
<accession>A0A8S1X4H5</accession>
<gene>
    <name evidence="2" type="ORF">POCTA_138.1.T1090205</name>
</gene>
<proteinExistence type="predicted"/>
<organism evidence="2 3">
    <name type="scientific">Paramecium octaurelia</name>
    <dbReference type="NCBI Taxonomy" id="43137"/>
    <lineage>
        <taxon>Eukaryota</taxon>
        <taxon>Sar</taxon>
        <taxon>Alveolata</taxon>
        <taxon>Ciliophora</taxon>
        <taxon>Intramacronucleata</taxon>
        <taxon>Oligohymenophorea</taxon>
        <taxon>Peniculida</taxon>
        <taxon>Parameciidae</taxon>
        <taxon>Paramecium</taxon>
    </lineage>
</organism>